<feature type="region of interest" description="Disordered" evidence="1">
    <location>
        <begin position="141"/>
        <end position="161"/>
    </location>
</feature>
<keyword evidence="2" id="KW-0472">Membrane</keyword>
<protein>
    <submittedName>
        <fullName evidence="3">Uncharacterized protein</fullName>
    </submittedName>
</protein>
<sequence>MAQPKNIWMELASLIVASLSPRTLNHIVALVVIIILPLSTILPPFEPGSMVETLNKTVEEVYIHYDEHNYILDGSAGFGDKVNRLWVETFKLQERCLQACNGFETKDIWVKACQYQREITEFKEALELAVVKVHRDELEAELGHHGQQGEEMTGGNRSSVI</sequence>
<gene>
    <name evidence="3" type="ORF">EDD18DRAFT_1359297</name>
</gene>
<keyword evidence="2" id="KW-1133">Transmembrane helix</keyword>
<evidence type="ECO:0000256" key="2">
    <source>
        <dbReference type="SAM" id="Phobius"/>
    </source>
</evidence>
<evidence type="ECO:0000256" key="1">
    <source>
        <dbReference type="SAM" id="MobiDB-lite"/>
    </source>
</evidence>
<keyword evidence="2" id="KW-0812">Transmembrane</keyword>
<proteinExistence type="predicted"/>
<dbReference type="AlphaFoldDB" id="A0AA39PSH6"/>
<evidence type="ECO:0000313" key="3">
    <source>
        <dbReference type="EMBL" id="KAK0489707.1"/>
    </source>
</evidence>
<name>A0AA39PSH6_9AGAR</name>
<organism evidence="3 4">
    <name type="scientific">Armillaria luteobubalina</name>
    <dbReference type="NCBI Taxonomy" id="153913"/>
    <lineage>
        <taxon>Eukaryota</taxon>
        <taxon>Fungi</taxon>
        <taxon>Dikarya</taxon>
        <taxon>Basidiomycota</taxon>
        <taxon>Agaricomycotina</taxon>
        <taxon>Agaricomycetes</taxon>
        <taxon>Agaricomycetidae</taxon>
        <taxon>Agaricales</taxon>
        <taxon>Marasmiineae</taxon>
        <taxon>Physalacriaceae</taxon>
        <taxon>Armillaria</taxon>
    </lineage>
</organism>
<feature type="transmembrane region" description="Helical" evidence="2">
    <location>
        <begin position="23"/>
        <end position="42"/>
    </location>
</feature>
<dbReference type="Proteomes" id="UP001175228">
    <property type="component" value="Unassembled WGS sequence"/>
</dbReference>
<comment type="caution">
    <text evidence="3">The sequence shown here is derived from an EMBL/GenBank/DDBJ whole genome shotgun (WGS) entry which is preliminary data.</text>
</comment>
<accession>A0AA39PSH6</accession>
<keyword evidence="4" id="KW-1185">Reference proteome</keyword>
<evidence type="ECO:0000313" key="4">
    <source>
        <dbReference type="Proteomes" id="UP001175228"/>
    </source>
</evidence>
<dbReference type="EMBL" id="JAUEPU010000037">
    <property type="protein sequence ID" value="KAK0489707.1"/>
    <property type="molecule type" value="Genomic_DNA"/>
</dbReference>
<reference evidence="3" key="1">
    <citation type="submission" date="2023-06" db="EMBL/GenBank/DDBJ databases">
        <authorList>
            <consortium name="Lawrence Berkeley National Laboratory"/>
            <person name="Ahrendt S."/>
            <person name="Sahu N."/>
            <person name="Indic B."/>
            <person name="Wong-Bajracharya J."/>
            <person name="Merenyi Z."/>
            <person name="Ke H.-M."/>
            <person name="Monk M."/>
            <person name="Kocsube S."/>
            <person name="Drula E."/>
            <person name="Lipzen A."/>
            <person name="Balint B."/>
            <person name="Henrissat B."/>
            <person name="Andreopoulos B."/>
            <person name="Martin F.M."/>
            <person name="Harder C.B."/>
            <person name="Rigling D."/>
            <person name="Ford K.L."/>
            <person name="Foster G.D."/>
            <person name="Pangilinan J."/>
            <person name="Papanicolaou A."/>
            <person name="Barry K."/>
            <person name="LaButti K."/>
            <person name="Viragh M."/>
            <person name="Koriabine M."/>
            <person name="Yan M."/>
            <person name="Riley R."/>
            <person name="Champramary S."/>
            <person name="Plett K.L."/>
            <person name="Tsai I.J."/>
            <person name="Slot J."/>
            <person name="Sipos G."/>
            <person name="Plett J."/>
            <person name="Nagy L.G."/>
            <person name="Grigoriev I.V."/>
        </authorList>
    </citation>
    <scope>NUCLEOTIDE SEQUENCE</scope>
    <source>
        <strain evidence="3">HWK02</strain>
    </source>
</reference>